<evidence type="ECO:0000313" key="3">
    <source>
        <dbReference type="Proteomes" id="UP000265715"/>
    </source>
</evidence>
<evidence type="ECO:0008006" key="4">
    <source>
        <dbReference type="Google" id="ProtNLM"/>
    </source>
</evidence>
<feature type="transmembrane region" description="Helical" evidence="1">
    <location>
        <begin position="148"/>
        <end position="165"/>
    </location>
</feature>
<protein>
    <recommendedName>
        <fullName evidence="4">DUF5668 domain-containing protein</fullName>
    </recommendedName>
</protein>
<keyword evidence="1" id="KW-1133">Transmembrane helix</keyword>
<organism evidence="2 3">
    <name type="scientific">Calidithermus terrae</name>
    <dbReference type="NCBI Taxonomy" id="1408545"/>
    <lineage>
        <taxon>Bacteria</taxon>
        <taxon>Thermotogati</taxon>
        <taxon>Deinococcota</taxon>
        <taxon>Deinococci</taxon>
        <taxon>Thermales</taxon>
        <taxon>Thermaceae</taxon>
        <taxon>Calidithermus</taxon>
    </lineage>
</organism>
<dbReference type="AlphaFoldDB" id="A0A399EYT8"/>
<keyword evidence="3" id="KW-1185">Reference proteome</keyword>
<dbReference type="Proteomes" id="UP000265715">
    <property type="component" value="Unassembled WGS sequence"/>
</dbReference>
<keyword evidence="1" id="KW-0812">Transmembrane</keyword>
<feature type="transmembrane region" description="Helical" evidence="1">
    <location>
        <begin position="34"/>
        <end position="54"/>
    </location>
</feature>
<comment type="caution">
    <text evidence="2">The sequence shown here is derived from an EMBL/GenBank/DDBJ whole genome shotgun (WGS) entry which is preliminary data.</text>
</comment>
<dbReference type="OrthoDB" id="166436at2"/>
<evidence type="ECO:0000256" key="1">
    <source>
        <dbReference type="SAM" id="Phobius"/>
    </source>
</evidence>
<dbReference type="RefSeq" id="WP_119314215.1">
    <property type="nucleotide sequence ID" value="NZ_QXDL01000028.1"/>
</dbReference>
<reference evidence="2 3" key="1">
    <citation type="submission" date="2018-08" db="EMBL/GenBank/DDBJ databases">
        <title>Meiothermus terrae DSM 26712 genome sequencing project.</title>
        <authorList>
            <person name="Da Costa M.S."/>
            <person name="Albuquerque L."/>
            <person name="Raposo P."/>
            <person name="Froufe H.J.C."/>
            <person name="Barroso C.S."/>
            <person name="Egas C."/>
        </authorList>
    </citation>
    <scope>NUCLEOTIDE SEQUENCE [LARGE SCALE GENOMIC DNA]</scope>
    <source>
        <strain evidence="2 3">DSM 26712</strain>
    </source>
</reference>
<feature type="transmembrane region" description="Helical" evidence="1">
    <location>
        <begin position="90"/>
        <end position="110"/>
    </location>
</feature>
<proteinExistence type="predicted"/>
<keyword evidence="1" id="KW-0472">Membrane</keyword>
<dbReference type="EMBL" id="QXDL01000028">
    <property type="protein sequence ID" value="RIH88189.1"/>
    <property type="molecule type" value="Genomic_DNA"/>
</dbReference>
<gene>
    <name evidence="2" type="ORF">Mterra_01039</name>
</gene>
<evidence type="ECO:0000313" key="2">
    <source>
        <dbReference type="EMBL" id="RIH88189.1"/>
    </source>
</evidence>
<feature type="transmembrane region" description="Helical" evidence="1">
    <location>
        <begin position="9"/>
        <end position="28"/>
    </location>
</feature>
<sequence>MNETRNSNPVIGVVLVALGLLFLVGQWFDFDVGSFAWPLFVLAPGVLLLAGALFGGKNLLPLAIPGSIVSTTGLILFFQNLTGRFETWAYAWALIPAAVGAGMFLMGSWGSDEAGRQRGWNLILTGLGLFVAFGVFFEFFIFGGAAGLRVVGPLVLIALGVYLLTRQRG</sequence>
<name>A0A399EYT8_9DEIN</name>
<accession>A0A399EYT8</accession>
<feature type="transmembrane region" description="Helical" evidence="1">
    <location>
        <begin position="59"/>
        <end position="78"/>
    </location>
</feature>
<feature type="transmembrane region" description="Helical" evidence="1">
    <location>
        <begin position="122"/>
        <end position="142"/>
    </location>
</feature>